<dbReference type="InterPro" id="IPR027417">
    <property type="entry name" value="P-loop_NTPase"/>
</dbReference>
<dbReference type="AlphaFoldDB" id="A0A2N6SMT4"/>
<dbReference type="RefSeq" id="WP_102227834.1">
    <property type="nucleotide sequence ID" value="NZ_PNFY01000020.1"/>
</dbReference>
<dbReference type="Proteomes" id="UP000235682">
    <property type="component" value="Unassembled WGS sequence"/>
</dbReference>
<dbReference type="STRING" id="84521.SAMN04487994_100628"/>
<evidence type="ECO:0000259" key="5">
    <source>
        <dbReference type="PROSITE" id="PS50893"/>
    </source>
</evidence>
<dbReference type="InterPro" id="IPR050153">
    <property type="entry name" value="Metal_Ion_Import_ABC"/>
</dbReference>
<comment type="caution">
    <text evidence="6">The sequence shown here is derived from an EMBL/GenBank/DDBJ whole genome shotgun (WGS) entry which is preliminary data.</text>
</comment>
<keyword evidence="7" id="KW-1185">Reference proteome</keyword>
<dbReference type="CDD" id="cd03214">
    <property type="entry name" value="ABC_Iron-Siderophores_B12_Hemin"/>
    <property type="match status" value="1"/>
</dbReference>
<dbReference type="InterPro" id="IPR003439">
    <property type="entry name" value="ABC_transporter-like_ATP-bd"/>
</dbReference>
<dbReference type="InterPro" id="IPR017871">
    <property type="entry name" value="ABC_transporter-like_CS"/>
</dbReference>
<evidence type="ECO:0000313" key="7">
    <source>
        <dbReference type="Proteomes" id="UP000235682"/>
    </source>
</evidence>
<dbReference type="PROSITE" id="PS50893">
    <property type="entry name" value="ABC_TRANSPORTER_2"/>
    <property type="match status" value="1"/>
</dbReference>
<evidence type="ECO:0000256" key="2">
    <source>
        <dbReference type="ARBA" id="ARBA00022448"/>
    </source>
</evidence>
<comment type="similarity">
    <text evidence="1">Belongs to the ABC transporter superfamily.</text>
</comment>
<dbReference type="Gene3D" id="3.40.50.300">
    <property type="entry name" value="P-loop containing nucleotide triphosphate hydrolases"/>
    <property type="match status" value="1"/>
</dbReference>
<dbReference type="GO" id="GO:0005524">
    <property type="term" value="F:ATP binding"/>
    <property type="evidence" value="ECO:0007669"/>
    <property type="project" value="UniProtKB-KW"/>
</dbReference>
<dbReference type="FunFam" id="3.40.50.300:FF:000134">
    <property type="entry name" value="Iron-enterobactin ABC transporter ATP-binding protein"/>
    <property type="match status" value="1"/>
</dbReference>
<keyword evidence="4" id="KW-0067">ATP-binding</keyword>
<dbReference type="Pfam" id="PF00005">
    <property type="entry name" value="ABC_tran"/>
    <property type="match status" value="1"/>
</dbReference>
<dbReference type="PANTHER" id="PTHR42734">
    <property type="entry name" value="METAL TRANSPORT SYSTEM ATP-BINDING PROTEIN TM_0124-RELATED"/>
    <property type="match status" value="1"/>
</dbReference>
<keyword evidence="2" id="KW-0813">Transport</keyword>
<organism evidence="6 7">
    <name type="scientific">Dolosicoccus paucivorans</name>
    <dbReference type="NCBI Taxonomy" id="84521"/>
    <lineage>
        <taxon>Bacteria</taxon>
        <taxon>Bacillati</taxon>
        <taxon>Bacillota</taxon>
        <taxon>Bacilli</taxon>
        <taxon>Lactobacillales</taxon>
        <taxon>Aerococcaceae</taxon>
        <taxon>Dolosicoccus</taxon>
    </lineage>
</organism>
<dbReference type="SMART" id="SM00382">
    <property type="entry name" value="AAA"/>
    <property type="match status" value="1"/>
</dbReference>
<accession>A0A2N6SMT4</accession>
<evidence type="ECO:0000256" key="1">
    <source>
        <dbReference type="ARBA" id="ARBA00005417"/>
    </source>
</evidence>
<evidence type="ECO:0000256" key="4">
    <source>
        <dbReference type="ARBA" id="ARBA00022840"/>
    </source>
</evidence>
<reference evidence="6 7" key="1">
    <citation type="submission" date="2017-09" db="EMBL/GenBank/DDBJ databases">
        <title>Bacterial strain isolated from the female urinary microbiota.</title>
        <authorList>
            <person name="Thomas-White K."/>
            <person name="Kumar N."/>
            <person name="Forster S."/>
            <person name="Putonti C."/>
            <person name="Lawley T."/>
            <person name="Wolfe A.J."/>
        </authorList>
    </citation>
    <scope>NUCLEOTIDE SEQUENCE [LARGE SCALE GENOMIC DNA]</scope>
    <source>
        <strain evidence="6 7">UMB0852</strain>
    </source>
</reference>
<dbReference type="GO" id="GO:0016887">
    <property type="term" value="F:ATP hydrolysis activity"/>
    <property type="evidence" value="ECO:0007669"/>
    <property type="project" value="InterPro"/>
</dbReference>
<keyword evidence="3" id="KW-0547">Nucleotide-binding</keyword>
<proteinExistence type="inferred from homology"/>
<dbReference type="InterPro" id="IPR003593">
    <property type="entry name" value="AAA+_ATPase"/>
</dbReference>
<dbReference type="EMBL" id="PNHE01000016">
    <property type="protein sequence ID" value="PMC58371.1"/>
    <property type="molecule type" value="Genomic_DNA"/>
</dbReference>
<protein>
    <submittedName>
        <fullName evidence="6">ABC transporter</fullName>
    </submittedName>
</protein>
<feature type="domain" description="ABC transporter" evidence="5">
    <location>
        <begin position="3"/>
        <end position="234"/>
    </location>
</feature>
<evidence type="ECO:0000313" key="6">
    <source>
        <dbReference type="EMBL" id="PMC58371.1"/>
    </source>
</evidence>
<dbReference type="SUPFAM" id="SSF52540">
    <property type="entry name" value="P-loop containing nucleoside triphosphate hydrolases"/>
    <property type="match status" value="1"/>
</dbReference>
<gene>
    <name evidence="6" type="ORF">CJ205_04790</name>
</gene>
<name>A0A2N6SMT4_9LACT</name>
<dbReference type="PROSITE" id="PS00211">
    <property type="entry name" value="ABC_TRANSPORTER_1"/>
    <property type="match status" value="1"/>
</dbReference>
<dbReference type="OrthoDB" id="9806726at2"/>
<dbReference type="PANTHER" id="PTHR42734:SF6">
    <property type="entry name" value="MOLYBDATE IMPORT ATP-BINDING PROTEIN MOLC"/>
    <property type="match status" value="1"/>
</dbReference>
<sequence>MILNVDHLHYAFGDQVILKDLSFSVSQKKVTALLGPNGAGKTTLLRCILGLLNDYQGNITFQGQSLNQLSIKERAALIAYVPQQQSLRSAHSVIDIVQFGAFHLNEAPEATYQRAMELLDVFGIAKLAHSNYLTLSGGQKQLISIVQALMQQTPFIILDEPTNNLDYGNQLNVLQHIRTLTDKGYTILMTSHHPQDVIHFCDEAILLKDHQILKQGAVEEVMTSSLLSQLYNISVETVRVPHYPIQIVPKLLTNQQK</sequence>
<evidence type="ECO:0000256" key="3">
    <source>
        <dbReference type="ARBA" id="ARBA00022741"/>
    </source>
</evidence>